<evidence type="ECO:0000259" key="2">
    <source>
        <dbReference type="PROSITE" id="PS50089"/>
    </source>
</evidence>
<dbReference type="GO" id="GO:0008270">
    <property type="term" value="F:zinc ion binding"/>
    <property type="evidence" value="ECO:0007669"/>
    <property type="project" value="UniProtKB-KW"/>
</dbReference>
<keyword evidence="1" id="KW-0479">Metal-binding</keyword>
<dbReference type="InterPro" id="IPR045030">
    <property type="entry name" value="LYSM1-4"/>
</dbReference>
<evidence type="ECO:0000259" key="3">
    <source>
        <dbReference type="PROSITE" id="PS51782"/>
    </source>
</evidence>
<dbReference type="EMBL" id="CP051139">
    <property type="protein sequence ID" value="QIW96364.1"/>
    <property type="molecule type" value="Genomic_DNA"/>
</dbReference>
<name>A0A6H0XP09_9PEZI</name>
<reference evidence="4 5" key="1">
    <citation type="journal article" date="2016" name="Sci. Rep.">
        <title>Peltaster fructicola genome reveals evolution from an invasive phytopathogen to an ectophytic parasite.</title>
        <authorList>
            <person name="Xu C."/>
            <person name="Chen H."/>
            <person name="Gleason M.L."/>
            <person name="Xu J.R."/>
            <person name="Liu H."/>
            <person name="Zhang R."/>
            <person name="Sun G."/>
        </authorList>
    </citation>
    <scope>NUCLEOTIDE SEQUENCE [LARGE SCALE GENOMIC DNA]</scope>
    <source>
        <strain evidence="4 5">LNHT1506</strain>
    </source>
</reference>
<organism evidence="4 5">
    <name type="scientific">Peltaster fructicola</name>
    <dbReference type="NCBI Taxonomy" id="286661"/>
    <lineage>
        <taxon>Eukaryota</taxon>
        <taxon>Fungi</taxon>
        <taxon>Dikarya</taxon>
        <taxon>Ascomycota</taxon>
        <taxon>Pezizomycotina</taxon>
        <taxon>Dothideomycetes</taxon>
        <taxon>Dothideomycetes incertae sedis</taxon>
        <taxon>Peltaster</taxon>
    </lineage>
</organism>
<dbReference type="PANTHER" id="PTHR20932">
    <property type="entry name" value="LYSM AND PUTATIVE PEPTIDOGLYCAN-BINDING DOMAIN-CONTAINING PROTEIN"/>
    <property type="match status" value="1"/>
</dbReference>
<keyword evidence="5" id="KW-1185">Reference proteome</keyword>
<evidence type="ECO:0000313" key="5">
    <source>
        <dbReference type="Proteomes" id="UP000503462"/>
    </source>
</evidence>
<sequence>MADSCAICAQSFDETAATAEKAPLPGRHLECCSRLICTRCLNSNKRYETYCPYCQIATRPTSLPQGLRDPPAYSSLADLAIPPPPEAVSDELPPYASKNGWRVDEKHDVEDAPDVLHFVAPNDTINSLSLGYDVPANVLRKQNNIYADHLLHGRKTILIPGSHYKGGVSLSPQPLESEEEEIKKNKIRRWMVSCKVSEYDVALLYLKQAEWCLEDAIEAYREDEVWEKDHPRNDKSKGRLD</sequence>
<dbReference type="SUPFAM" id="SSF54106">
    <property type="entry name" value="LysM domain"/>
    <property type="match status" value="1"/>
</dbReference>
<evidence type="ECO:0000256" key="1">
    <source>
        <dbReference type="PROSITE-ProRule" id="PRU00175"/>
    </source>
</evidence>
<feature type="domain" description="RING-type" evidence="2">
    <location>
        <begin position="5"/>
        <end position="55"/>
    </location>
</feature>
<gene>
    <name evidence="4" type="ORF">AMS68_001882</name>
</gene>
<dbReference type="InterPro" id="IPR018392">
    <property type="entry name" value="LysM"/>
</dbReference>
<dbReference type="InterPro" id="IPR001841">
    <property type="entry name" value="Znf_RING"/>
</dbReference>
<evidence type="ECO:0008006" key="6">
    <source>
        <dbReference type="Google" id="ProtNLM"/>
    </source>
</evidence>
<proteinExistence type="predicted"/>
<dbReference type="InterPro" id="IPR036779">
    <property type="entry name" value="LysM_dom_sf"/>
</dbReference>
<dbReference type="Proteomes" id="UP000503462">
    <property type="component" value="Chromosome 1"/>
</dbReference>
<keyword evidence="1" id="KW-0863">Zinc-finger</keyword>
<accession>A0A6H0XP09</accession>
<dbReference type="PANTHER" id="PTHR20932:SF31">
    <property type="entry name" value="RING-TYPE DOMAIN-CONTAINING PROTEIN"/>
    <property type="match status" value="1"/>
</dbReference>
<keyword evidence="1" id="KW-0862">Zinc</keyword>
<protein>
    <recommendedName>
        <fullName evidence="6">LysM domain-containing protein</fullName>
    </recommendedName>
</protein>
<dbReference type="Gene3D" id="3.10.350.10">
    <property type="entry name" value="LysM domain"/>
    <property type="match status" value="1"/>
</dbReference>
<dbReference type="AlphaFoldDB" id="A0A6H0XP09"/>
<dbReference type="PROSITE" id="PS50089">
    <property type="entry name" value="ZF_RING_2"/>
    <property type="match status" value="1"/>
</dbReference>
<dbReference type="PROSITE" id="PS51782">
    <property type="entry name" value="LYSM"/>
    <property type="match status" value="1"/>
</dbReference>
<feature type="domain" description="LysM" evidence="3">
    <location>
        <begin position="115"/>
        <end position="159"/>
    </location>
</feature>
<evidence type="ECO:0000313" key="4">
    <source>
        <dbReference type="EMBL" id="QIW96364.1"/>
    </source>
</evidence>
<dbReference type="OrthoDB" id="2107166at2759"/>